<dbReference type="Proteomes" id="UP000562682">
    <property type="component" value="Unassembled WGS sequence"/>
</dbReference>
<dbReference type="EMBL" id="JAAOAK010000082">
    <property type="protein sequence ID" value="KAF5691094.1"/>
    <property type="molecule type" value="Genomic_DNA"/>
</dbReference>
<accession>A0A8H6CT16</accession>
<proteinExistence type="predicted"/>
<evidence type="ECO:0000313" key="3">
    <source>
        <dbReference type="Proteomes" id="UP000562682"/>
    </source>
</evidence>
<feature type="region of interest" description="Disordered" evidence="1">
    <location>
        <begin position="66"/>
        <end position="98"/>
    </location>
</feature>
<name>A0A8H6CT16_9HYPO</name>
<organism evidence="2 3">
    <name type="scientific">Fusarium denticulatum</name>
    <dbReference type="NCBI Taxonomy" id="48507"/>
    <lineage>
        <taxon>Eukaryota</taxon>
        <taxon>Fungi</taxon>
        <taxon>Dikarya</taxon>
        <taxon>Ascomycota</taxon>
        <taxon>Pezizomycotina</taxon>
        <taxon>Sordariomycetes</taxon>
        <taxon>Hypocreomycetidae</taxon>
        <taxon>Hypocreales</taxon>
        <taxon>Nectriaceae</taxon>
        <taxon>Fusarium</taxon>
        <taxon>Fusarium fujikuroi species complex</taxon>
    </lineage>
</organism>
<gene>
    <name evidence="2" type="ORF">FDENT_3606</name>
</gene>
<reference evidence="2 3" key="1">
    <citation type="submission" date="2020-05" db="EMBL/GenBank/DDBJ databases">
        <title>Identification and distribution of gene clusters putatively required for synthesis of sphingolipid metabolism inhibitors in phylogenetically diverse species of the filamentous fungus Fusarium.</title>
        <authorList>
            <person name="Kim H.-S."/>
            <person name="Busman M."/>
            <person name="Brown D.W."/>
            <person name="Divon H."/>
            <person name="Uhlig S."/>
            <person name="Proctor R.H."/>
        </authorList>
    </citation>
    <scope>NUCLEOTIDE SEQUENCE [LARGE SCALE GENOMIC DNA]</scope>
    <source>
        <strain evidence="2 3">NRRL 25311</strain>
    </source>
</reference>
<feature type="compositionally biased region" description="Basic and acidic residues" evidence="1">
    <location>
        <begin position="84"/>
        <end position="95"/>
    </location>
</feature>
<dbReference type="AlphaFoldDB" id="A0A8H6CT16"/>
<protein>
    <submittedName>
        <fullName evidence="2">Uncharacterized protein</fullName>
    </submittedName>
</protein>
<comment type="caution">
    <text evidence="2">The sequence shown here is derived from an EMBL/GenBank/DDBJ whole genome shotgun (WGS) entry which is preliminary data.</text>
</comment>
<keyword evidence="3" id="KW-1185">Reference proteome</keyword>
<sequence length="160" mass="17967">MFHCPERFCREIRDGRVHLVNGRAVLGTDGGSNSGGNAGRNVGGNWTFTGQTYNVYCHRGKYQAAKARKKAETSASSTSKSKSKNQEEKAKDKSPHNLINIRRLPAEEKVKLGVDHINHLLQNRADRVLGLLPKWLPAKSPILVQALQRWQQRKILKTET</sequence>
<evidence type="ECO:0000256" key="1">
    <source>
        <dbReference type="SAM" id="MobiDB-lite"/>
    </source>
</evidence>
<evidence type="ECO:0000313" key="2">
    <source>
        <dbReference type="EMBL" id="KAF5691094.1"/>
    </source>
</evidence>